<feature type="region of interest" description="Disordered" evidence="1">
    <location>
        <begin position="51"/>
        <end position="72"/>
    </location>
</feature>
<name>A0A840V210_9BACT</name>
<dbReference type="Proteomes" id="UP000557717">
    <property type="component" value="Unassembled WGS sequence"/>
</dbReference>
<dbReference type="RefSeq" id="WP_184016955.1">
    <property type="nucleotide sequence ID" value="NZ_JACHFD010000005.1"/>
</dbReference>
<comment type="caution">
    <text evidence="2">The sequence shown here is derived from an EMBL/GenBank/DDBJ whole genome shotgun (WGS) entry which is preliminary data.</text>
</comment>
<reference evidence="2 3" key="1">
    <citation type="submission" date="2020-08" db="EMBL/GenBank/DDBJ databases">
        <title>Genomic Encyclopedia of Type Strains, Phase IV (KMG-IV): sequencing the most valuable type-strain genomes for metagenomic binning, comparative biology and taxonomic classification.</title>
        <authorList>
            <person name="Goeker M."/>
        </authorList>
    </citation>
    <scope>NUCLEOTIDE SEQUENCE [LARGE SCALE GENOMIC DNA]</scope>
    <source>
        <strain evidence="2 3">YC6886</strain>
    </source>
</reference>
<dbReference type="AlphaFoldDB" id="A0A840V210"/>
<keyword evidence="3" id="KW-1185">Reference proteome</keyword>
<organism evidence="2 3">
    <name type="scientific">Haloferula luteola</name>
    <dbReference type="NCBI Taxonomy" id="595692"/>
    <lineage>
        <taxon>Bacteria</taxon>
        <taxon>Pseudomonadati</taxon>
        <taxon>Verrucomicrobiota</taxon>
        <taxon>Verrucomicrobiia</taxon>
        <taxon>Verrucomicrobiales</taxon>
        <taxon>Verrucomicrobiaceae</taxon>
        <taxon>Haloferula</taxon>
    </lineage>
</organism>
<evidence type="ECO:0000313" key="3">
    <source>
        <dbReference type="Proteomes" id="UP000557717"/>
    </source>
</evidence>
<gene>
    <name evidence="2" type="ORF">HNR46_001320</name>
</gene>
<dbReference type="EMBL" id="JACHFD010000005">
    <property type="protein sequence ID" value="MBB5351086.1"/>
    <property type="molecule type" value="Genomic_DNA"/>
</dbReference>
<evidence type="ECO:0000256" key="1">
    <source>
        <dbReference type="SAM" id="MobiDB-lite"/>
    </source>
</evidence>
<feature type="region of interest" description="Disordered" evidence="1">
    <location>
        <begin position="1"/>
        <end position="24"/>
    </location>
</feature>
<evidence type="ECO:0000313" key="2">
    <source>
        <dbReference type="EMBL" id="MBB5351086.1"/>
    </source>
</evidence>
<feature type="compositionally biased region" description="Polar residues" evidence="1">
    <location>
        <begin position="60"/>
        <end position="69"/>
    </location>
</feature>
<sequence length="203" mass="23483">MNRKHTPTSREKTFPGGLSKAQKSRLAQEAAKAFEVQDRAGLIDRVPALSESANRDTWRRAQQQESVGKSSLRDCQNRDFRPLMAHWLTLQGRDAEAFRTHMRSGRVKDHGARGDTHEAREDWRALILKELGTHAIRMAAAHRDDLITAAYVESEARRKYPRTPMRDLTHAQLRVLFFHIRNRIAAREGRGRTRNRNKSQRKL</sequence>
<protein>
    <submittedName>
        <fullName evidence="2">Uncharacterized protein</fullName>
    </submittedName>
</protein>
<proteinExistence type="predicted"/>
<accession>A0A840V210</accession>